<evidence type="ECO:0000256" key="1">
    <source>
        <dbReference type="SAM" id="MobiDB-lite"/>
    </source>
</evidence>
<accession>A0A2U2PIE9</accession>
<comment type="caution">
    <text evidence="2">The sequence shown here is derived from an EMBL/GenBank/DDBJ whole genome shotgun (WGS) entry which is preliminary data.</text>
</comment>
<name>A0A2U2PIE9_9SPHI</name>
<evidence type="ECO:0000313" key="3">
    <source>
        <dbReference type="Proteomes" id="UP000245647"/>
    </source>
</evidence>
<reference evidence="2 3" key="1">
    <citation type="submission" date="2018-04" db="EMBL/GenBank/DDBJ databases">
        <title>Pedobacter chongqingensis sp. nov., isolated from a rottenly hemp rope.</title>
        <authorList>
            <person name="Cai Y."/>
        </authorList>
    </citation>
    <scope>NUCLEOTIDE SEQUENCE [LARGE SCALE GENOMIC DNA]</scope>
    <source>
        <strain evidence="2 3">FJ4-8</strain>
    </source>
</reference>
<gene>
    <name evidence="2" type="ORF">DDR33_08930</name>
</gene>
<proteinExistence type="predicted"/>
<feature type="compositionally biased region" description="Polar residues" evidence="1">
    <location>
        <begin position="156"/>
        <end position="167"/>
    </location>
</feature>
<dbReference type="Proteomes" id="UP000245647">
    <property type="component" value="Unassembled WGS sequence"/>
</dbReference>
<organism evidence="2 3">
    <name type="scientific">Pararcticibacter amylolyticus</name>
    <dbReference type="NCBI Taxonomy" id="2173175"/>
    <lineage>
        <taxon>Bacteria</taxon>
        <taxon>Pseudomonadati</taxon>
        <taxon>Bacteroidota</taxon>
        <taxon>Sphingobacteriia</taxon>
        <taxon>Sphingobacteriales</taxon>
        <taxon>Sphingobacteriaceae</taxon>
        <taxon>Pararcticibacter</taxon>
    </lineage>
</organism>
<evidence type="ECO:0000313" key="2">
    <source>
        <dbReference type="EMBL" id="PWG81042.1"/>
    </source>
</evidence>
<protein>
    <submittedName>
        <fullName evidence="2">Uncharacterized protein</fullName>
    </submittedName>
</protein>
<sequence length="167" mass="18327">MMLLFCAARKLWLGLFCSCSDLEGWGRTLEALAGLPGDVLERRVSGSLTRQGSFRSKPGWKLGVKLGQHRYSTETAIQYPILYSLNKPGFEIGQVPGLFRDNSGTTGGRLRVFRVSSACPARVGLGFESQPTRRKHVEKSQTCAKHPDTVPELSGTGYSFQRESGTS</sequence>
<feature type="region of interest" description="Disordered" evidence="1">
    <location>
        <begin position="131"/>
        <end position="167"/>
    </location>
</feature>
<dbReference type="AlphaFoldDB" id="A0A2U2PIE9"/>
<dbReference type="EMBL" id="QEAS01000006">
    <property type="protein sequence ID" value="PWG81042.1"/>
    <property type="molecule type" value="Genomic_DNA"/>
</dbReference>
<keyword evidence="3" id="KW-1185">Reference proteome</keyword>